<feature type="domain" description="SnoaL-like" evidence="1">
    <location>
        <begin position="2"/>
        <end position="103"/>
    </location>
</feature>
<dbReference type="InterPro" id="IPR037401">
    <property type="entry name" value="SnoaL-like"/>
</dbReference>
<gene>
    <name evidence="2" type="ORF">GCM10022226_18270</name>
</gene>
<keyword evidence="3" id="KW-1185">Reference proteome</keyword>
<evidence type="ECO:0000259" key="1">
    <source>
        <dbReference type="Pfam" id="PF12680"/>
    </source>
</evidence>
<evidence type="ECO:0000313" key="2">
    <source>
        <dbReference type="EMBL" id="GAA3799226.1"/>
    </source>
</evidence>
<proteinExistence type="predicted"/>
<dbReference type="InterPro" id="IPR032710">
    <property type="entry name" value="NTF2-like_dom_sf"/>
</dbReference>
<dbReference type="Proteomes" id="UP001500888">
    <property type="component" value="Unassembled WGS sequence"/>
</dbReference>
<name>A0ABP7HM53_9ACTN</name>
<protein>
    <recommendedName>
        <fullName evidence="1">SnoaL-like domain-containing protein</fullName>
    </recommendedName>
</protein>
<dbReference type="Pfam" id="PF12680">
    <property type="entry name" value="SnoaL_2"/>
    <property type="match status" value="1"/>
</dbReference>
<dbReference type="EMBL" id="BAAAZR010000002">
    <property type="protein sequence ID" value="GAA3799226.1"/>
    <property type="molecule type" value="Genomic_DNA"/>
</dbReference>
<evidence type="ECO:0000313" key="3">
    <source>
        <dbReference type="Proteomes" id="UP001500888"/>
    </source>
</evidence>
<sequence>MRTFFDAFARSDVDAMGQCYHPDVSFGDPLFLELEGRERVLGMWRMLLGRDGGLEVSARDIAADNHAGTAHWTARYVFPRSGRQVVNEVDAQFRFEDRLIVRHHDEFDFRQWAKMALGKPTGLMIGWAPVLRRRVREQARGQLEAYLRSDSPISG</sequence>
<reference evidence="3" key="1">
    <citation type="journal article" date="2019" name="Int. J. Syst. Evol. Microbiol.">
        <title>The Global Catalogue of Microorganisms (GCM) 10K type strain sequencing project: providing services to taxonomists for standard genome sequencing and annotation.</title>
        <authorList>
            <consortium name="The Broad Institute Genomics Platform"/>
            <consortium name="The Broad Institute Genome Sequencing Center for Infectious Disease"/>
            <person name="Wu L."/>
            <person name="Ma J."/>
        </authorList>
    </citation>
    <scope>NUCLEOTIDE SEQUENCE [LARGE SCALE GENOMIC DNA]</scope>
    <source>
        <strain evidence="3">JCM 16908</strain>
    </source>
</reference>
<dbReference type="Gene3D" id="3.10.450.50">
    <property type="match status" value="1"/>
</dbReference>
<dbReference type="SUPFAM" id="SSF54427">
    <property type="entry name" value="NTF2-like"/>
    <property type="match status" value="1"/>
</dbReference>
<organism evidence="2 3">
    <name type="scientific">Sphaerisporangium flaviroseum</name>
    <dbReference type="NCBI Taxonomy" id="509199"/>
    <lineage>
        <taxon>Bacteria</taxon>
        <taxon>Bacillati</taxon>
        <taxon>Actinomycetota</taxon>
        <taxon>Actinomycetes</taxon>
        <taxon>Streptosporangiales</taxon>
        <taxon>Streptosporangiaceae</taxon>
        <taxon>Sphaerisporangium</taxon>
    </lineage>
</organism>
<accession>A0ABP7HM53</accession>
<comment type="caution">
    <text evidence="2">The sequence shown here is derived from an EMBL/GenBank/DDBJ whole genome shotgun (WGS) entry which is preliminary data.</text>
</comment>